<proteinExistence type="predicted"/>
<accession>A0A9N8Z0V5</accession>
<name>A0A9N8Z0V5_9GLOM</name>
<protein>
    <submittedName>
        <fullName evidence="1">20069_t:CDS:1</fullName>
    </submittedName>
</protein>
<dbReference type="AlphaFoldDB" id="A0A9N8Z0V5"/>
<dbReference type="Proteomes" id="UP000789405">
    <property type="component" value="Unassembled WGS sequence"/>
</dbReference>
<keyword evidence="2" id="KW-1185">Reference proteome</keyword>
<evidence type="ECO:0000313" key="1">
    <source>
        <dbReference type="EMBL" id="CAG8460792.1"/>
    </source>
</evidence>
<sequence length="53" mass="6256">MEFAEQIKKVDEMLDDSSLSHSEIHPETVYVSRQLDPLNIKNNNRDEKRILKT</sequence>
<reference evidence="1" key="1">
    <citation type="submission" date="2021-06" db="EMBL/GenBank/DDBJ databases">
        <authorList>
            <person name="Kallberg Y."/>
            <person name="Tangrot J."/>
            <person name="Rosling A."/>
        </authorList>
    </citation>
    <scope>NUCLEOTIDE SEQUENCE</scope>
    <source>
        <strain evidence="1">MA453B</strain>
    </source>
</reference>
<comment type="caution">
    <text evidence="1">The sequence shown here is derived from an EMBL/GenBank/DDBJ whole genome shotgun (WGS) entry which is preliminary data.</text>
</comment>
<organism evidence="1 2">
    <name type="scientific">Dentiscutata erythropus</name>
    <dbReference type="NCBI Taxonomy" id="1348616"/>
    <lineage>
        <taxon>Eukaryota</taxon>
        <taxon>Fungi</taxon>
        <taxon>Fungi incertae sedis</taxon>
        <taxon>Mucoromycota</taxon>
        <taxon>Glomeromycotina</taxon>
        <taxon>Glomeromycetes</taxon>
        <taxon>Diversisporales</taxon>
        <taxon>Gigasporaceae</taxon>
        <taxon>Dentiscutata</taxon>
    </lineage>
</organism>
<dbReference type="OrthoDB" id="2459493at2759"/>
<gene>
    <name evidence="1" type="ORF">DERYTH_LOCUS995</name>
</gene>
<dbReference type="EMBL" id="CAJVPY010000259">
    <property type="protein sequence ID" value="CAG8460792.1"/>
    <property type="molecule type" value="Genomic_DNA"/>
</dbReference>
<evidence type="ECO:0000313" key="2">
    <source>
        <dbReference type="Proteomes" id="UP000789405"/>
    </source>
</evidence>